<accession>A0AA40E2N0</accession>
<evidence type="ECO:0000256" key="1">
    <source>
        <dbReference type="SAM" id="MobiDB-lite"/>
    </source>
</evidence>
<feature type="region of interest" description="Disordered" evidence="1">
    <location>
        <begin position="20"/>
        <end position="43"/>
    </location>
</feature>
<dbReference type="PANTHER" id="PTHR37536">
    <property type="entry name" value="PUTATIVE (AFU_ORTHOLOGUE AFUA_3G02970)-RELATED"/>
    <property type="match status" value="1"/>
</dbReference>
<evidence type="ECO:0000313" key="3">
    <source>
        <dbReference type="EMBL" id="KAK0720393.1"/>
    </source>
</evidence>
<gene>
    <name evidence="3" type="ORF">B0H67DRAFT_186176</name>
</gene>
<feature type="signal peptide" evidence="2">
    <location>
        <begin position="1"/>
        <end position="20"/>
    </location>
</feature>
<dbReference type="InterPro" id="IPR000250">
    <property type="entry name" value="Peptidase_G1"/>
</dbReference>
<dbReference type="CDD" id="cd13426">
    <property type="entry name" value="Peptidase_G1"/>
    <property type="match status" value="1"/>
</dbReference>
<evidence type="ECO:0000313" key="4">
    <source>
        <dbReference type="Proteomes" id="UP001172102"/>
    </source>
</evidence>
<dbReference type="GO" id="GO:0070007">
    <property type="term" value="F:glutamic-type endopeptidase activity"/>
    <property type="evidence" value="ECO:0007669"/>
    <property type="project" value="InterPro"/>
</dbReference>
<proteinExistence type="predicted"/>
<dbReference type="Pfam" id="PF01828">
    <property type="entry name" value="Peptidase_A4"/>
    <property type="match status" value="1"/>
</dbReference>
<dbReference type="PANTHER" id="PTHR37536:SF1">
    <property type="entry name" value="ASPERGILLOPEPSIN, PUTAITVE (AFU_ORTHOLOGUE AFUA_7G01200)"/>
    <property type="match status" value="1"/>
</dbReference>
<dbReference type="Proteomes" id="UP001172102">
    <property type="component" value="Unassembled WGS sequence"/>
</dbReference>
<feature type="chain" id="PRO_5041305224" evidence="2">
    <location>
        <begin position="21"/>
        <end position="291"/>
    </location>
</feature>
<dbReference type="InterPro" id="IPR038656">
    <property type="entry name" value="Peptidase_G1_sf"/>
</dbReference>
<dbReference type="Gene3D" id="2.60.120.700">
    <property type="entry name" value="Peptidase G1"/>
    <property type="match status" value="1"/>
</dbReference>
<organism evidence="3 4">
    <name type="scientific">Lasiosphaeris hirsuta</name>
    <dbReference type="NCBI Taxonomy" id="260670"/>
    <lineage>
        <taxon>Eukaryota</taxon>
        <taxon>Fungi</taxon>
        <taxon>Dikarya</taxon>
        <taxon>Ascomycota</taxon>
        <taxon>Pezizomycotina</taxon>
        <taxon>Sordariomycetes</taxon>
        <taxon>Sordariomycetidae</taxon>
        <taxon>Sordariales</taxon>
        <taxon>Lasiosphaeriaceae</taxon>
        <taxon>Lasiosphaeris</taxon>
    </lineage>
</organism>
<keyword evidence="2" id="KW-0732">Signal</keyword>
<evidence type="ECO:0000256" key="2">
    <source>
        <dbReference type="SAM" id="SignalP"/>
    </source>
</evidence>
<dbReference type="EMBL" id="JAUKUA010000003">
    <property type="protein sequence ID" value="KAK0720393.1"/>
    <property type="molecule type" value="Genomic_DNA"/>
</dbReference>
<dbReference type="SUPFAM" id="SSF49899">
    <property type="entry name" value="Concanavalin A-like lectins/glucanases"/>
    <property type="match status" value="1"/>
</dbReference>
<sequence length="291" mass="29585">MKTAIITALAGALTAVPVSASPESLRHRGQTGGQQRQRRAAESIQAGAVYSTVSDDITSITGTFRVPDPFAPTAGPTSASADRTTFAVSIYVSLGGLAGEASASACANTTSTLRAGIDVFWDGIGGTVMAPFAWYQFGTPAENTAFGYAGFGVTGGDLVRITATAAETGNPTILIENFGPDAKVASGSTPRESAPPTYGVGDNLGASLCKSEASWIVEAYWLDEQPRVPVALANFTDVTFTELAVKTKSGKTGDATGAKLVEINLAAQGGLLTKTAASTGGLQVKRVLGGA</sequence>
<dbReference type="GO" id="GO:0006508">
    <property type="term" value="P:proteolysis"/>
    <property type="evidence" value="ECO:0007669"/>
    <property type="project" value="InterPro"/>
</dbReference>
<name>A0AA40E2N0_9PEZI</name>
<dbReference type="InterPro" id="IPR013320">
    <property type="entry name" value="ConA-like_dom_sf"/>
</dbReference>
<protein>
    <submittedName>
        <fullName evidence="3">Concanavalin A-like lectin/glucanase domain-containing protein</fullName>
    </submittedName>
</protein>
<comment type="caution">
    <text evidence="3">The sequence shown here is derived from an EMBL/GenBank/DDBJ whole genome shotgun (WGS) entry which is preliminary data.</text>
</comment>
<dbReference type="AlphaFoldDB" id="A0AA40E2N0"/>
<reference evidence="3" key="1">
    <citation type="submission" date="2023-06" db="EMBL/GenBank/DDBJ databases">
        <title>Genome-scale phylogeny and comparative genomics of the fungal order Sordariales.</title>
        <authorList>
            <consortium name="Lawrence Berkeley National Laboratory"/>
            <person name="Hensen N."/>
            <person name="Bonometti L."/>
            <person name="Westerberg I."/>
            <person name="Brannstrom I.O."/>
            <person name="Guillou S."/>
            <person name="Cros-Aarteil S."/>
            <person name="Calhoun S."/>
            <person name="Haridas S."/>
            <person name="Kuo A."/>
            <person name="Mondo S."/>
            <person name="Pangilinan J."/>
            <person name="Riley R."/>
            <person name="Labutti K."/>
            <person name="Andreopoulos B."/>
            <person name="Lipzen A."/>
            <person name="Chen C."/>
            <person name="Yanf M."/>
            <person name="Daum C."/>
            <person name="Ng V."/>
            <person name="Clum A."/>
            <person name="Steindorff A."/>
            <person name="Ohm R."/>
            <person name="Martin F."/>
            <person name="Silar P."/>
            <person name="Natvig D."/>
            <person name="Lalanne C."/>
            <person name="Gautier V."/>
            <person name="Ament-Velasquez S.L."/>
            <person name="Kruys A."/>
            <person name="Hutchinson M.I."/>
            <person name="Powell A.J."/>
            <person name="Barry K."/>
            <person name="Miller A.N."/>
            <person name="Grigoriev I.V."/>
            <person name="Debuchy R."/>
            <person name="Gladieux P."/>
            <person name="Thoren M.H."/>
            <person name="Johannesson H."/>
        </authorList>
    </citation>
    <scope>NUCLEOTIDE SEQUENCE</scope>
    <source>
        <strain evidence="3">SMH4607-1</strain>
    </source>
</reference>
<keyword evidence="4" id="KW-1185">Reference proteome</keyword>